<comment type="caution">
    <text evidence="3">The sequence shown here is derived from an EMBL/GenBank/DDBJ whole genome shotgun (WGS) entry which is preliminary data.</text>
</comment>
<evidence type="ECO:0000256" key="1">
    <source>
        <dbReference type="SAM" id="MobiDB-lite"/>
    </source>
</evidence>
<feature type="compositionally biased region" description="Basic residues" evidence="1">
    <location>
        <begin position="356"/>
        <end position="366"/>
    </location>
</feature>
<name>A0A0N0DTC3_LEPPY</name>
<proteinExistence type="predicted"/>
<dbReference type="RefSeq" id="XP_015655661.1">
    <property type="nucleotide sequence ID" value="XM_015805655.1"/>
</dbReference>
<feature type="compositionally biased region" description="Low complexity" evidence="1">
    <location>
        <begin position="292"/>
        <end position="311"/>
    </location>
</feature>
<gene>
    <name evidence="3" type="ORF">ABB37_07129</name>
</gene>
<keyword evidence="2" id="KW-0812">Transmembrane</keyword>
<keyword evidence="4" id="KW-1185">Reference proteome</keyword>
<evidence type="ECO:0000256" key="2">
    <source>
        <dbReference type="SAM" id="Phobius"/>
    </source>
</evidence>
<organism evidence="3 4">
    <name type="scientific">Leptomonas pyrrhocoris</name>
    <name type="common">Firebug parasite</name>
    <dbReference type="NCBI Taxonomy" id="157538"/>
    <lineage>
        <taxon>Eukaryota</taxon>
        <taxon>Discoba</taxon>
        <taxon>Euglenozoa</taxon>
        <taxon>Kinetoplastea</taxon>
        <taxon>Metakinetoplastina</taxon>
        <taxon>Trypanosomatida</taxon>
        <taxon>Trypanosomatidae</taxon>
        <taxon>Leishmaniinae</taxon>
        <taxon>Leptomonas</taxon>
    </lineage>
</organism>
<protein>
    <submittedName>
        <fullName evidence="3">Uncharacterized protein</fullName>
    </submittedName>
</protein>
<feature type="transmembrane region" description="Helical" evidence="2">
    <location>
        <begin position="232"/>
        <end position="253"/>
    </location>
</feature>
<dbReference type="Proteomes" id="UP000037923">
    <property type="component" value="Unassembled WGS sequence"/>
</dbReference>
<dbReference type="OrthoDB" id="266234at2759"/>
<dbReference type="VEuPathDB" id="TriTrypDB:LpyrH10_17_0610"/>
<dbReference type="AlphaFoldDB" id="A0A0N0DTC3"/>
<dbReference type="GeneID" id="26907415"/>
<sequence>MIASYTLRNSRIGNTYAYAMYSGAAVTGEEFVTGTTTYPYIFESATNGFVVKMLNAYLASINKTLAEVGGSLHTCMGSEGRDATGQTCYKALLAAAAPADCPAANVLCCPLFWRVRGQNIETTMAEMDAETIFWNGAHAINGFFTNFSQSYLMENGNCSKPVFSDTTAISLSVDATGEWRFVPLLTSYVLQETALNINATSAATYFNNTNPQDTVDTARVAQQPLYRSLQQYVIPVVVCVALLVVTGLFLVIACGCQTHRTNDSVHRIQQRLIELKSVPPPQGSVAILNAISPESSSRDSSSSSSGNSPRSKQQTLNRSMSRHSAVADRSGNDSLSSGRSDPRDAAGSGESAPLKKDKKASAKRLS</sequence>
<accession>A0A0N0DTC3</accession>
<keyword evidence="2" id="KW-0472">Membrane</keyword>
<evidence type="ECO:0000313" key="4">
    <source>
        <dbReference type="Proteomes" id="UP000037923"/>
    </source>
</evidence>
<feature type="region of interest" description="Disordered" evidence="1">
    <location>
        <begin position="292"/>
        <end position="366"/>
    </location>
</feature>
<dbReference type="EMBL" id="LGTL01000017">
    <property type="protein sequence ID" value="KPA77222.1"/>
    <property type="molecule type" value="Genomic_DNA"/>
</dbReference>
<keyword evidence="2" id="KW-1133">Transmembrane helix</keyword>
<reference evidence="3 4" key="1">
    <citation type="submission" date="2015-07" db="EMBL/GenBank/DDBJ databases">
        <title>High-quality genome of monoxenous trypanosomatid Leptomonas pyrrhocoris.</title>
        <authorList>
            <person name="Flegontov P."/>
            <person name="Butenko A."/>
            <person name="Firsov S."/>
            <person name="Vlcek C."/>
            <person name="Logacheva M.D."/>
            <person name="Field M."/>
            <person name="Filatov D."/>
            <person name="Flegontova O."/>
            <person name="Gerasimov E."/>
            <person name="Jackson A.P."/>
            <person name="Kelly S."/>
            <person name="Opperdoes F."/>
            <person name="O'Reilly A."/>
            <person name="Votypka J."/>
            <person name="Yurchenko V."/>
            <person name="Lukes J."/>
        </authorList>
    </citation>
    <scope>NUCLEOTIDE SEQUENCE [LARGE SCALE GENOMIC DNA]</scope>
    <source>
        <strain evidence="3">H10</strain>
    </source>
</reference>
<evidence type="ECO:0000313" key="3">
    <source>
        <dbReference type="EMBL" id="KPA77222.1"/>
    </source>
</evidence>